<evidence type="ECO:0000313" key="1">
    <source>
        <dbReference type="EMBL" id="CAI9586105.1"/>
    </source>
</evidence>
<evidence type="ECO:0000313" key="2">
    <source>
        <dbReference type="Proteomes" id="UP001162483"/>
    </source>
</evidence>
<dbReference type="Proteomes" id="UP001162483">
    <property type="component" value="Unassembled WGS sequence"/>
</dbReference>
<sequence length="71" mass="7065">MRLLGPKLLPLGVEIVPASVRLNNASLLSGGGIAPFHCVSGRNSAKLLVSVGGIVPSCVSGRNSAASLVSV</sequence>
<gene>
    <name evidence="1" type="ORF">SPARVUS_LOCUS10321134</name>
</gene>
<proteinExistence type="predicted"/>
<reference evidence="1" key="1">
    <citation type="submission" date="2023-05" db="EMBL/GenBank/DDBJ databases">
        <authorList>
            <person name="Stuckert A."/>
        </authorList>
    </citation>
    <scope>NUCLEOTIDE SEQUENCE</scope>
</reference>
<protein>
    <submittedName>
        <fullName evidence="1">Uncharacterized protein</fullName>
    </submittedName>
</protein>
<comment type="caution">
    <text evidence="1">The sequence shown here is derived from an EMBL/GenBank/DDBJ whole genome shotgun (WGS) entry which is preliminary data.</text>
</comment>
<dbReference type="EMBL" id="CATNWA010015720">
    <property type="protein sequence ID" value="CAI9586105.1"/>
    <property type="molecule type" value="Genomic_DNA"/>
</dbReference>
<accession>A0ABN9EMN6</accession>
<name>A0ABN9EMN6_9NEOB</name>
<keyword evidence="2" id="KW-1185">Reference proteome</keyword>
<organism evidence="1 2">
    <name type="scientific">Staurois parvus</name>
    <dbReference type="NCBI Taxonomy" id="386267"/>
    <lineage>
        <taxon>Eukaryota</taxon>
        <taxon>Metazoa</taxon>
        <taxon>Chordata</taxon>
        <taxon>Craniata</taxon>
        <taxon>Vertebrata</taxon>
        <taxon>Euteleostomi</taxon>
        <taxon>Amphibia</taxon>
        <taxon>Batrachia</taxon>
        <taxon>Anura</taxon>
        <taxon>Neobatrachia</taxon>
        <taxon>Ranoidea</taxon>
        <taxon>Ranidae</taxon>
        <taxon>Staurois</taxon>
    </lineage>
</organism>